<feature type="transmembrane region" description="Helical" evidence="8">
    <location>
        <begin position="206"/>
        <end position="228"/>
    </location>
</feature>
<name>A0ABU9DX98_9FLAO</name>
<feature type="domain" description="Glycosyltransferase RgtA/B/C/D-like" evidence="9">
    <location>
        <begin position="63"/>
        <end position="222"/>
    </location>
</feature>
<feature type="transmembrane region" description="Helical" evidence="8">
    <location>
        <begin position="135"/>
        <end position="154"/>
    </location>
</feature>
<reference evidence="10 11" key="1">
    <citation type="submission" date="2024-04" db="EMBL/GenBank/DDBJ databases">
        <title>draft genome sequnece of Flavobacterium buctense JCM 30750.</title>
        <authorList>
            <person name="Kim D.-U."/>
        </authorList>
    </citation>
    <scope>NUCLEOTIDE SEQUENCE [LARGE SCALE GENOMIC DNA]</scope>
    <source>
        <strain evidence="10 11">JCM 30750</strain>
    </source>
</reference>
<evidence type="ECO:0000256" key="2">
    <source>
        <dbReference type="ARBA" id="ARBA00022475"/>
    </source>
</evidence>
<evidence type="ECO:0000256" key="7">
    <source>
        <dbReference type="ARBA" id="ARBA00023136"/>
    </source>
</evidence>
<feature type="transmembrane region" description="Helical" evidence="8">
    <location>
        <begin position="259"/>
        <end position="276"/>
    </location>
</feature>
<evidence type="ECO:0000313" key="11">
    <source>
        <dbReference type="Proteomes" id="UP001491349"/>
    </source>
</evidence>
<gene>
    <name evidence="10" type="ORF">WMW71_01605</name>
</gene>
<keyword evidence="2" id="KW-1003">Cell membrane</keyword>
<protein>
    <submittedName>
        <fullName evidence="10">Glycosyltransferase family 39 protein</fullName>
        <ecNumber evidence="10">2.4.-.-</ecNumber>
    </submittedName>
</protein>
<sequence length="618" mass="72104">MKLVYWIKSNKWLVIILFLATALRVYNVDFQSIWLDEIHTINEANPSLSFSEMYQLMMITEPHPPLYFILVKIVFTVFGYTTFVLRCFSALLGVGGLLAVYFLGKELMNKQVGIISALLLSVNYFHLYHSQDGRMYSMLFLTTTLSFLFLAKFIKKPSYQTAVLHGFFAVLMIYTHFFALFALFAEYLILLFFILKPFKTDSKKFFFFSCISGLITLVLYLPSLKLFFAASERTSIWIPIPEVDVYTQMFKEFFGQSEIVLFFVIALLFYGFIRLFESTREESVTINPDKNELNFSFFILITWIMVTLLIPLVLSFVNLPMLISRYFINILPALIILISIGIFYIRNHIVKLGIIALIIVFSLIDVVIVKRFYTSTYKTQFRELSLFIQKNKKTDEKVVSSLAWYFPFFLNNKEVKTNLIENNLDSYVAEMISGKEQTISFWYADGHQRTYNPSQATLDFLNANFVVDLNSDFYDCWTKHYILKKDYNPKVDISAFYPLKMLNGDRMNYSFESFNVTNDKIIFNGWAYLENQDALTTRIYVLAFDEQNNYTILNIQNTTRKDVTTYFKSKFNIDNSGFSAEIDKTAFRKGNYKLGILLFDDQNKSKGLVITDKKVTID</sequence>
<keyword evidence="5 8" id="KW-0812">Transmembrane</keyword>
<dbReference type="Pfam" id="PF13231">
    <property type="entry name" value="PMT_2"/>
    <property type="match status" value="1"/>
</dbReference>
<evidence type="ECO:0000256" key="1">
    <source>
        <dbReference type="ARBA" id="ARBA00004651"/>
    </source>
</evidence>
<keyword evidence="6 8" id="KW-1133">Transmembrane helix</keyword>
<evidence type="ECO:0000256" key="6">
    <source>
        <dbReference type="ARBA" id="ARBA00022989"/>
    </source>
</evidence>
<evidence type="ECO:0000256" key="3">
    <source>
        <dbReference type="ARBA" id="ARBA00022676"/>
    </source>
</evidence>
<dbReference type="PANTHER" id="PTHR33908:SF11">
    <property type="entry name" value="MEMBRANE PROTEIN"/>
    <property type="match status" value="1"/>
</dbReference>
<evidence type="ECO:0000259" key="9">
    <source>
        <dbReference type="Pfam" id="PF13231"/>
    </source>
</evidence>
<proteinExistence type="predicted"/>
<feature type="transmembrane region" description="Helical" evidence="8">
    <location>
        <begin position="296"/>
        <end position="319"/>
    </location>
</feature>
<dbReference type="RefSeq" id="WP_187659164.1">
    <property type="nucleotide sequence ID" value="NZ_JACTAB010000001.1"/>
</dbReference>
<dbReference type="InterPro" id="IPR038731">
    <property type="entry name" value="RgtA/B/C-like"/>
</dbReference>
<evidence type="ECO:0000256" key="8">
    <source>
        <dbReference type="SAM" id="Phobius"/>
    </source>
</evidence>
<feature type="transmembrane region" description="Helical" evidence="8">
    <location>
        <begin position="112"/>
        <end position="129"/>
    </location>
</feature>
<accession>A0ABU9DX98</accession>
<comment type="caution">
    <text evidence="10">The sequence shown here is derived from an EMBL/GenBank/DDBJ whole genome shotgun (WGS) entry which is preliminary data.</text>
</comment>
<dbReference type="EC" id="2.4.-.-" evidence="10"/>
<dbReference type="InterPro" id="IPR050297">
    <property type="entry name" value="LipidA_mod_glycosyltrf_83"/>
</dbReference>
<keyword evidence="11" id="KW-1185">Reference proteome</keyword>
<organism evidence="10 11">
    <name type="scientific">Flavobacterium buctense</name>
    <dbReference type="NCBI Taxonomy" id="1648146"/>
    <lineage>
        <taxon>Bacteria</taxon>
        <taxon>Pseudomonadati</taxon>
        <taxon>Bacteroidota</taxon>
        <taxon>Flavobacteriia</taxon>
        <taxon>Flavobacteriales</taxon>
        <taxon>Flavobacteriaceae</taxon>
        <taxon>Flavobacterium</taxon>
    </lineage>
</organism>
<keyword evidence="3 10" id="KW-0328">Glycosyltransferase</keyword>
<keyword evidence="4 10" id="KW-0808">Transferase</keyword>
<dbReference type="Proteomes" id="UP001491349">
    <property type="component" value="Unassembled WGS sequence"/>
</dbReference>
<comment type="subcellular location">
    <subcellularLocation>
        <location evidence="1">Cell membrane</location>
        <topology evidence="1">Multi-pass membrane protein</topology>
    </subcellularLocation>
</comment>
<feature type="transmembrane region" description="Helical" evidence="8">
    <location>
        <begin position="67"/>
        <end position="100"/>
    </location>
</feature>
<evidence type="ECO:0000256" key="5">
    <source>
        <dbReference type="ARBA" id="ARBA00022692"/>
    </source>
</evidence>
<feature type="transmembrane region" description="Helical" evidence="8">
    <location>
        <begin position="352"/>
        <end position="373"/>
    </location>
</feature>
<dbReference type="EMBL" id="JBBPCB010000001">
    <property type="protein sequence ID" value="MEK8179022.1"/>
    <property type="molecule type" value="Genomic_DNA"/>
</dbReference>
<keyword evidence="7 8" id="KW-0472">Membrane</keyword>
<evidence type="ECO:0000313" key="10">
    <source>
        <dbReference type="EMBL" id="MEK8179022.1"/>
    </source>
</evidence>
<feature type="transmembrane region" description="Helical" evidence="8">
    <location>
        <begin position="326"/>
        <end position="346"/>
    </location>
</feature>
<evidence type="ECO:0000256" key="4">
    <source>
        <dbReference type="ARBA" id="ARBA00022679"/>
    </source>
</evidence>
<feature type="transmembrane region" description="Helical" evidence="8">
    <location>
        <begin position="166"/>
        <end position="194"/>
    </location>
</feature>
<dbReference type="PANTHER" id="PTHR33908">
    <property type="entry name" value="MANNOSYLTRANSFERASE YKCB-RELATED"/>
    <property type="match status" value="1"/>
</dbReference>
<dbReference type="GO" id="GO:0016757">
    <property type="term" value="F:glycosyltransferase activity"/>
    <property type="evidence" value="ECO:0007669"/>
    <property type="project" value="UniProtKB-KW"/>
</dbReference>